<protein>
    <recommendedName>
        <fullName evidence="5">Phosphopantetheine adenylyltransferase</fullName>
    </recommendedName>
</protein>
<dbReference type="GO" id="GO:0004140">
    <property type="term" value="F:dephospho-CoA kinase activity"/>
    <property type="evidence" value="ECO:0007669"/>
    <property type="project" value="TreeGrafter"/>
</dbReference>
<evidence type="ECO:0000256" key="2">
    <source>
        <dbReference type="SAM" id="MobiDB-lite"/>
    </source>
</evidence>
<dbReference type="Gene3D" id="3.40.50.620">
    <property type="entry name" value="HUPs"/>
    <property type="match status" value="2"/>
</dbReference>
<keyword evidence="4" id="KW-1185">Reference proteome</keyword>
<dbReference type="PANTHER" id="PTHR10695:SF56">
    <property type="entry name" value="PHOSPHOPANTETHEINE ADENYLYLTRANSFERASE 1"/>
    <property type="match status" value="1"/>
</dbReference>
<dbReference type="PANTHER" id="PTHR10695">
    <property type="entry name" value="DEPHOSPHO-COA KINASE-RELATED"/>
    <property type="match status" value="1"/>
</dbReference>
<organism evidence="3 4">
    <name type="scientific">Paspalum notatum var. saurae</name>
    <dbReference type="NCBI Taxonomy" id="547442"/>
    <lineage>
        <taxon>Eukaryota</taxon>
        <taxon>Viridiplantae</taxon>
        <taxon>Streptophyta</taxon>
        <taxon>Embryophyta</taxon>
        <taxon>Tracheophyta</taxon>
        <taxon>Spermatophyta</taxon>
        <taxon>Magnoliopsida</taxon>
        <taxon>Liliopsida</taxon>
        <taxon>Poales</taxon>
        <taxon>Poaceae</taxon>
        <taxon>PACMAD clade</taxon>
        <taxon>Panicoideae</taxon>
        <taxon>Andropogonodae</taxon>
        <taxon>Paspaleae</taxon>
        <taxon>Paspalinae</taxon>
        <taxon>Paspalum</taxon>
    </lineage>
</organism>
<comment type="pathway">
    <text evidence="1">Cofactor biosynthesis; coenzyme A biosynthesis.</text>
</comment>
<evidence type="ECO:0008006" key="5">
    <source>
        <dbReference type="Google" id="ProtNLM"/>
    </source>
</evidence>
<feature type="region of interest" description="Disordered" evidence="2">
    <location>
        <begin position="167"/>
        <end position="190"/>
    </location>
</feature>
<feature type="compositionally biased region" description="Basic and acidic residues" evidence="2">
    <location>
        <begin position="175"/>
        <end position="190"/>
    </location>
</feature>
<name>A0AAQ3SX79_PASNO</name>
<evidence type="ECO:0000313" key="3">
    <source>
        <dbReference type="EMBL" id="WVZ62119.1"/>
    </source>
</evidence>
<dbReference type="EMBL" id="CP144747">
    <property type="protein sequence ID" value="WVZ62119.1"/>
    <property type="molecule type" value="Genomic_DNA"/>
</dbReference>
<gene>
    <name evidence="3" type="ORF">U9M48_011903</name>
</gene>
<evidence type="ECO:0000313" key="4">
    <source>
        <dbReference type="Proteomes" id="UP001341281"/>
    </source>
</evidence>
<accession>A0AAQ3SX79</accession>
<dbReference type="GO" id="GO:0004595">
    <property type="term" value="F:pantetheine-phosphate adenylyltransferase activity"/>
    <property type="evidence" value="ECO:0007669"/>
    <property type="project" value="TreeGrafter"/>
</dbReference>
<dbReference type="GO" id="GO:0015937">
    <property type="term" value="P:coenzyme A biosynthetic process"/>
    <property type="evidence" value="ECO:0007669"/>
    <property type="project" value="TreeGrafter"/>
</dbReference>
<feature type="region of interest" description="Disordered" evidence="2">
    <location>
        <begin position="1"/>
        <end position="23"/>
    </location>
</feature>
<reference evidence="3 4" key="1">
    <citation type="submission" date="2024-02" db="EMBL/GenBank/DDBJ databases">
        <title>High-quality chromosome-scale genome assembly of Pensacola bahiagrass (Paspalum notatum Flugge var. saurae).</title>
        <authorList>
            <person name="Vega J.M."/>
            <person name="Podio M."/>
            <person name="Orjuela J."/>
            <person name="Siena L.A."/>
            <person name="Pessino S.C."/>
            <person name="Combes M.C."/>
            <person name="Mariac C."/>
            <person name="Albertini E."/>
            <person name="Pupilli F."/>
            <person name="Ortiz J.P.A."/>
            <person name="Leblanc O."/>
        </authorList>
    </citation>
    <scope>NUCLEOTIDE SEQUENCE [LARGE SCALE GENOMIC DNA]</scope>
    <source>
        <strain evidence="3">R1</strain>
        <tissue evidence="3">Leaf</tissue>
    </source>
</reference>
<evidence type="ECO:0000256" key="1">
    <source>
        <dbReference type="ARBA" id="ARBA00004724"/>
    </source>
</evidence>
<dbReference type="SUPFAM" id="SSF52374">
    <property type="entry name" value="Nucleotidylyl transferase"/>
    <property type="match status" value="1"/>
</dbReference>
<dbReference type="AlphaFoldDB" id="A0AAQ3SX79"/>
<dbReference type="InterPro" id="IPR014729">
    <property type="entry name" value="Rossmann-like_a/b/a_fold"/>
</dbReference>
<dbReference type="Proteomes" id="UP001341281">
    <property type="component" value="Chromosome 03"/>
</dbReference>
<proteinExistence type="predicted"/>
<sequence length="190" mass="20542">MDDAGGTPAGAPPPPQAPGGVEAPPYGSVVLGGTFDRLHDGHRRLLKYAELIEPVEKRINAVGDYIKSIKPELIVQVEPIEDPYGPSITDDKLDAIIVSFSFYCALFEAMLLMFSKETLNGGLAVNRKREEKGLPLLKVEVVDLLSGGVEGEKLSSSALRKLEAEQAQQSKAKTASHESSWEGKRILESD</sequence>